<organism evidence="1 2">
    <name type="scientific">Pyropia yezoensis</name>
    <name type="common">Susabi-nori</name>
    <name type="synonym">Porphyra yezoensis</name>
    <dbReference type="NCBI Taxonomy" id="2788"/>
    <lineage>
        <taxon>Eukaryota</taxon>
        <taxon>Rhodophyta</taxon>
        <taxon>Bangiophyceae</taxon>
        <taxon>Bangiales</taxon>
        <taxon>Bangiaceae</taxon>
        <taxon>Pyropia</taxon>
    </lineage>
</organism>
<evidence type="ECO:0000313" key="1">
    <source>
        <dbReference type="EMBL" id="KAK1869366.1"/>
    </source>
</evidence>
<reference evidence="1" key="1">
    <citation type="submission" date="2019-11" db="EMBL/GenBank/DDBJ databases">
        <title>Nori genome reveals adaptations in red seaweeds to the harsh intertidal environment.</title>
        <authorList>
            <person name="Wang D."/>
            <person name="Mao Y."/>
        </authorList>
    </citation>
    <scope>NUCLEOTIDE SEQUENCE</scope>
    <source>
        <tissue evidence="1">Gametophyte</tissue>
    </source>
</reference>
<evidence type="ECO:0000313" key="2">
    <source>
        <dbReference type="Proteomes" id="UP000798662"/>
    </source>
</evidence>
<dbReference type="Proteomes" id="UP000798662">
    <property type="component" value="Chromosome 3"/>
</dbReference>
<name>A0ACC3CH83_PYRYE</name>
<dbReference type="EMBL" id="CM020620">
    <property type="protein sequence ID" value="KAK1869366.1"/>
    <property type="molecule type" value="Genomic_DNA"/>
</dbReference>
<protein>
    <submittedName>
        <fullName evidence="1">Uncharacterized protein</fullName>
    </submittedName>
</protein>
<accession>A0ACC3CH83</accession>
<keyword evidence="2" id="KW-1185">Reference proteome</keyword>
<comment type="caution">
    <text evidence="1">The sequence shown here is derived from an EMBL/GenBank/DDBJ whole genome shotgun (WGS) entry which is preliminary data.</text>
</comment>
<sequence>MLTCPFVDCPRQVSTALHLGRHCAFAHPGTSLPKPDDVSTEPAAASAAGDECDAGRQRRCDLRSNRRTKRRRPVGGGQDHDETIGQGRHEINNEDSNKAGNGDADEDTYCFADSDPEQDLSEYPDKTTVTSDVEPDTDDAASTATTAGDMEDPGNYLGLEDVCSDEDYEEDEDAADEDDVSTLFLESLRDRTTAAVSAEPLGGDLGGTLCGRVLHHYESMEDHDRATSVFTNSRDIGPQPLFDTAALRQIFAHACASGGAGLSRIEIYDYYGVLRATERAARGSIPFKDRFKTKSAFFRAIRNENRRTLKYLGWRYVTHFKRESPYKIHYVDGLDVIQDLCLRSSVIRFDKDDVRIVAGARVGGQHSGQGPRADGPPDHDETTHQDRRRGPAPGHEQDLPRPAQAPSAAAAAPLDAAALARKNLGRHNPGHTGLMDGVMFKKPLEDVNNSPLLPPGTKMLAVMAYSDGTCVTSNGGRHGR</sequence>
<gene>
    <name evidence="1" type="ORF">I4F81_011843</name>
</gene>
<proteinExistence type="predicted"/>